<dbReference type="InterPro" id="IPR036786">
    <property type="entry name" value="Ribosome_mat_SBDS_N_sf"/>
</dbReference>
<keyword evidence="4" id="KW-1185">Reference proteome</keyword>
<comment type="caution">
    <text evidence="3">The sequence shown here is derived from an EMBL/GenBank/DDBJ whole genome shotgun (WGS) entry which is preliminary data.</text>
</comment>
<evidence type="ECO:0000256" key="1">
    <source>
        <dbReference type="SAM" id="MobiDB-lite"/>
    </source>
</evidence>
<evidence type="ECO:0000313" key="3">
    <source>
        <dbReference type="EMBL" id="RMJ10793.1"/>
    </source>
</evidence>
<name>A0A3M2RZR7_9HYPO</name>
<feature type="compositionally biased region" description="Basic and acidic residues" evidence="1">
    <location>
        <begin position="88"/>
        <end position="107"/>
    </location>
</feature>
<dbReference type="STRING" id="2010991.A0A3M2RZR7"/>
<dbReference type="PANTHER" id="PTHR10927">
    <property type="entry name" value="RIBOSOME MATURATION PROTEIN SBDS"/>
    <property type="match status" value="1"/>
</dbReference>
<sequence>MARGETQQTKVYLKGSSEEFLIFIDDVEAYKKWKSDKSVPLAHFISSFKIFLTHGQGLQGTYDTASKAALENEFGTSVDDDVIKQILERGETQTSEMPERQGTKNDSKGPMVAH</sequence>
<dbReference type="InterPro" id="IPR019783">
    <property type="entry name" value="SDO1/SBDS_N"/>
</dbReference>
<dbReference type="EMBL" id="NKUJ01000190">
    <property type="protein sequence ID" value="RMJ10793.1"/>
    <property type="molecule type" value="Genomic_DNA"/>
</dbReference>
<dbReference type="AlphaFoldDB" id="A0A3M2RZR7"/>
<dbReference type="Proteomes" id="UP000277212">
    <property type="component" value="Unassembled WGS sequence"/>
</dbReference>
<dbReference type="OrthoDB" id="2567806at2759"/>
<dbReference type="Pfam" id="PF01172">
    <property type="entry name" value="SBDS_N"/>
    <property type="match status" value="1"/>
</dbReference>
<feature type="domain" description="Ribosome maturation protein SDO1/SBDS N-terminal" evidence="2">
    <location>
        <begin position="8"/>
        <end position="100"/>
    </location>
</feature>
<dbReference type="SUPFAM" id="SSF89895">
    <property type="entry name" value="FYSH domain"/>
    <property type="match status" value="1"/>
</dbReference>
<organism evidence="3 4">
    <name type="scientific">Fusarium kuroshium</name>
    <dbReference type="NCBI Taxonomy" id="2010991"/>
    <lineage>
        <taxon>Eukaryota</taxon>
        <taxon>Fungi</taxon>
        <taxon>Dikarya</taxon>
        <taxon>Ascomycota</taxon>
        <taxon>Pezizomycotina</taxon>
        <taxon>Sordariomycetes</taxon>
        <taxon>Hypocreomycetidae</taxon>
        <taxon>Hypocreales</taxon>
        <taxon>Nectriaceae</taxon>
        <taxon>Fusarium</taxon>
        <taxon>Fusarium solani species complex</taxon>
    </lineage>
</organism>
<proteinExistence type="predicted"/>
<evidence type="ECO:0000259" key="2">
    <source>
        <dbReference type="Pfam" id="PF01172"/>
    </source>
</evidence>
<evidence type="ECO:0000313" key="4">
    <source>
        <dbReference type="Proteomes" id="UP000277212"/>
    </source>
</evidence>
<accession>A0A3M2RZR7</accession>
<dbReference type="Gene3D" id="3.30.1250.10">
    <property type="entry name" value="Ribosome maturation protein SBDS, N-terminal domain"/>
    <property type="match status" value="1"/>
</dbReference>
<protein>
    <recommendedName>
        <fullName evidence="2">Ribosome maturation protein SDO1/SBDS N-terminal domain-containing protein</fullName>
    </recommendedName>
</protein>
<reference evidence="3 4" key="1">
    <citation type="submission" date="2017-06" db="EMBL/GenBank/DDBJ databases">
        <title>Comparative genomic analysis of Ambrosia Fusariam Clade fungi.</title>
        <authorList>
            <person name="Stajich J.E."/>
            <person name="Carrillo J."/>
            <person name="Kijimoto T."/>
            <person name="Eskalen A."/>
            <person name="O'Donnell K."/>
            <person name="Kasson M."/>
        </authorList>
    </citation>
    <scope>NUCLEOTIDE SEQUENCE [LARGE SCALE GENOMIC DNA]</scope>
    <source>
        <strain evidence="3">UCR3666</strain>
    </source>
</reference>
<gene>
    <name evidence="3" type="ORF">CDV36_009571</name>
</gene>
<feature type="region of interest" description="Disordered" evidence="1">
    <location>
        <begin position="88"/>
        <end position="114"/>
    </location>
</feature>
<dbReference type="InterPro" id="IPR039100">
    <property type="entry name" value="Sdo1/SBDS-like"/>
</dbReference>
<dbReference type="PANTHER" id="PTHR10927:SF2">
    <property type="entry name" value="RESTRICTION OF TELOMERE CAPPING PROTEIN 3"/>
    <property type="match status" value="1"/>
</dbReference>